<comment type="caution">
    <text evidence="3">The sequence shown here is derived from an EMBL/GenBank/DDBJ whole genome shotgun (WGS) entry which is preliminary data.</text>
</comment>
<dbReference type="EMBL" id="JACSQL010000013">
    <property type="protein sequence ID" value="MBD7970571.1"/>
    <property type="molecule type" value="Genomic_DNA"/>
</dbReference>
<protein>
    <submittedName>
        <fullName evidence="3">Glycosyltransferase</fullName>
    </submittedName>
</protein>
<evidence type="ECO:0000259" key="2">
    <source>
        <dbReference type="Pfam" id="PF00534"/>
    </source>
</evidence>
<dbReference type="CDD" id="cd03801">
    <property type="entry name" value="GT4_PimA-like"/>
    <property type="match status" value="1"/>
</dbReference>
<gene>
    <name evidence="3" type="ORF">H9647_21110</name>
</gene>
<name>A0ABR8T486_9BACL</name>
<dbReference type="PANTHER" id="PTHR46401:SF2">
    <property type="entry name" value="GLYCOSYLTRANSFERASE WBBK-RELATED"/>
    <property type="match status" value="1"/>
</dbReference>
<evidence type="ECO:0000256" key="1">
    <source>
        <dbReference type="ARBA" id="ARBA00022679"/>
    </source>
</evidence>
<dbReference type="SUPFAM" id="SSF53756">
    <property type="entry name" value="UDP-Glycosyltransferase/glycogen phosphorylase"/>
    <property type="match status" value="1"/>
</dbReference>
<proteinExistence type="predicted"/>
<feature type="domain" description="Glycosyl transferase family 1" evidence="2">
    <location>
        <begin position="169"/>
        <end position="321"/>
    </location>
</feature>
<keyword evidence="4" id="KW-1185">Reference proteome</keyword>
<reference evidence="3 4" key="1">
    <citation type="submission" date="2020-08" db="EMBL/GenBank/DDBJ databases">
        <title>A Genomic Blueprint of the Chicken Gut Microbiome.</title>
        <authorList>
            <person name="Gilroy R."/>
            <person name="Ravi A."/>
            <person name="Getino M."/>
            <person name="Pursley I."/>
            <person name="Horton D.L."/>
            <person name="Alikhan N.-F."/>
            <person name="Baker D."/>
            <person name="Gharbi K."/>
            <person name="Hall N."/>
            <person name="Watson M."/>
            <person name="Adriaenssens E.M."/>
            <person name="Foster-Nyarko E."/>
            <person name="Jarju S."/>
            <person name="Secka A."/>
            <person name="Antonio M."/>
            <person name="Oren A."/>
            <person name="Chaudhuri R."/>
            <person name="La Ragione R.M."/>
            <person name="Hildebrand F."/>
            <person name="Pallen M.J."/>
        </authorList>
    </citation>
    <scope>NUCLEOTIDE SEQUENCE [LARGE SCALE GENOMIC DNA]</scope>
    <source>
        <strain evidence="3 4">Sa2BVA9</strain>
    </source>
</reference>
<dbReference type="Gene3D" id="3.40.50.2000">
    <property type="entry name" value="Glycogen Phosphorylase B"/>
    <property type="match status" value="2"/>
</dbReference>
<dbReference type="RefSeq" id="WP_191803784.1">
    <property type="nucleotide sequence ID" value="NZ_JACSQL010000013.1"/>
</dbReference>
<dbReference type="InterPro" id="IPR001296">
    <property type="entry name" value="Glyco_trans_1"/>
</dbReference>
<keyword evidence="1" id="KW-0808">Transferase</keyword>
<sequence length="350" mass="40206">MYKLGICGHFGTGQNLVDGQSIKTNIFKNEVGRILGNEQIKTLDTHKWKKNPLLLLVNSISLFFSCEKVAILPGQNGLKVILPFFLFLSRVFKKEVHYIVIGGWLPDFLQKNNKFLKYIKKIKSIHVESHSMIRKLNEAGIDNVFYMPNIKRLNYLSEEQLVYEHQIPYKLCTFSRVIKEKGIENAIDAVTSVNNKFKKKIYTLDIYGPIDESYKQEFAKVMENVDDSINYKGVISYDNTVSILKDYYLLLFPTYYSGEGFAGTLLDSLASGVPIIASDWRYNSEIVKDGVTGFVYSVNKPQEMITILENIIDNPHSVISMKRNCLREYKKYDPTHVVQSFLNIIYEGAL</sequence>
<organism evidence="3 4">
    <name type="scientific">Paenibacillus gallinarum</name>
    <dbReference type="NCBI Taxonomy" id="2762232"/>
    <lineage>
        <taxon>Bacteria</taxon>
        <taxon>Bacillati</taxon>
        <taxon>Bacillota</taxon>
        <taxon>Bacilli</taxon>
        <taxon>Bacillales</taxon>
        <taxon>Paenibacillaceae</taxon>
        <taxon>Paenibacillus</taxon>
    </lineage>
</organism>
<dbReference type="Pfam" id="PF00534">
    <property type="entry name" value="Glycos_transf_1"/>
    <property type="match status" value="1"/>
</dbReference>
<evidence type="ECO:0000313" key="4">
    <source>
        <dbReference type="Proteomes" id="UP000608071"/>
    </source>
</evidence>
<accession>A0ABR8T486</accession>
<dbReference type="Proteomes" id="UP000608071">
    <property type="component" value="Unassembled WGS sequence"/>
</dbReference>
<evidence type="ECO:0000313" key="3">
    <source>
        <dbReference type="EMBL" id="MBD7970571.1"/>
    </source>
</evidence>
<dbReference type="PANTHER" id="PTHR46401">
    <property type="entry name" value="GLYCOSYLTRANSFERASE WBBK-RELATED"/>
    <property type="match status" value="1"/>
</dbReference>